<keyword evidence="3" id="KW-1185">Reference proteome</keyword>
<comment type="caution">
    <text evidence="2">The sequence shown here is derived from an EMBL/GenBank/DDBJ whole genome shotgun (WGS) entry which is preliminary data.</text>
</comment>
<keyword evidence="1" id="KW-0732">Signal</keyword>
<protein>
    <submittedName>
        <fullName evidence="2">Uncharacterized protein</fullName>
    </submittedName>
</protein>
<feature type="chain" id="PRO_5042828106" evidence="1">
    <location>
        <begin position="22"/>
        <end position="519"/>
    </location>
</feature>
<accession>A0AAN6GXC4</accession>
<dbReference type="Proteomes" id="UP001176517">
    <property type="component" value="Unassembled WGS sequence"/>
</dbReference>
<feature type="signal peptide" evidence="1">
    <location>
        <begin position="1"/>
        <end position="21"/>
    </location>
</feature>
<organism evidence="2 3">
    <name type="scientific">Tilletia horrida</name>
    <dbReference type="NCBI Taxonomy" id="155126"/>
    <lineage>
        <taxon>Eukaryota</taxon>
        <taxon>Fungi</taxon>
        <taxon>Dikarya</taxon>
        <taxon>Basidiomycota</taxon>
        <taxon>Ustilaginomycotina</taxon>
        <taxon>Exobasidiomycetes</taxon>
        <taxon>Tilletiales</taxon>
        <taxon>Tilletiaceae</taxon>
        <taxon>Tilletia</taxon>
    </lineage>
</organism>
<evidence type="ECO:0000313" key="2">
    <source>
        <dbReference type="EMBL" id="KAK0557086.1"/>
    </source>
</evidence>
<dbReference type="EMBL" id="JAPDMZ010000008">
    <property type="protein sequence ID" value="KAK0557086.1"/>
    <property type="molecule type" value="Genomic_DNA"/>
</dbReference>
<proteinExistence type="predicted"/>
<gene>
    <name evidence="2" type="ORF">OC846_000733</name>
</gene>
<name>A0AAN6GXC4_9BASI</name>
<evidence type="ECO:0000313" key="3">
    <source>
        <dbReference type="Proteomes" id="UP001176517"/>
    </source>
</evidence>
<reference evidence="2" key="1">
    <citation type="journal article" date="2023" name="PhytoFront">
        <title>Draft Genome Resources of Seven Strains of Tilletia horrida, Causal Agent of Kernel Smut of Rice.</title>
        <authorList>
            <person name="Khanal S."/>
            <person name="Antony Babu S."/>
            <person name="Zhou X.G."/>
        </authorList>
    </citation>
    <scope>NUCLEOTIDE SEQUENCE</scope>
    <source>
        <strain evidence="2">TX6</strain>
    </source>
</reference>
<dbReference type="AlphaFoldDB" id="A0AAN6GXC4"/>
<evidence type="ECO:0000256" key="1">
    <source>
        <dbReference type="SAM" id="SignalP"/>
    </source>
</evidence>
<sequence>MRTFLSTSVALLAVGSSLAAAHPHAPVEQADASLERRSPEPLVLGTGHNNALGNGDGVDSLVYSLGLDKRKATKVKQVSDQDGLDLKGMKIVTNWANDFEKRDPHRKITLVSDNDGIDAKKAKVVTNMFNDFEKRDPHRKITLVQDSDLVDAKGMKIVTNLFNDFEKRKATKITQVVDDDLIDAKGMKVVTNMFNDFEKRDPHRKITQLVDDDLVDAKGMKVVTNIGNDFEKRDPHRKVTQIFDDDLIDAKGAKIVTNWANDFEKRKATKITQVADNDLIDAKGMKIEFNALNDFERRSTAADEAQEGDALLARDSESSSAAERRSFFSYSENDILDLSNMGVNLNLLNGKSHYCISLPHTFHYQPSSYYKSHHHRPSSRPNYYKSNGHYHHSCPSNYKHVSYQSTCGSAYYSDNDLVDLKDTSFNVCILNLGGSCSNHADNAPRWKCTSRHGCCVRRNSHAYYASHHHKSGTTVVHDNDGLDLKGSKVNINALNLGDKKAGSNGVLGTGLLTGGTGLL</sequence>